<reference evidence="7" key="1">
    <citation type="journal article" date="2019" name="Int. J. Syst. Evol. Microbiol.">
        <title>The Global Catalogue of Microorganisms (GCM) 10K type strain sequencing project: providing services to taxonomists for standard genome sequencing and annotation.</title>
        <authorList>
            <consortium name="The Broad Institute Genomics Platform"/>
            <consortium name="The Broad Institute Genome Sequencing Center for Infectious Disease"/>
            <person name="Wu L."/>
            <person name="Ma J."/>
        </authorList>
    </citation>
    <scope>NUCLEOTIDE SEQUENCE [LARGE SCALE GENOMIC DNA]</scope>
    <source>
        <strain evidence="7">CGMCC 1.10759</strain>
    </source>
</reference>
<feature type="transmembrane region" description="Helical" evidence="4">
    <location>
        <begin position="21"/>
        <end position="45"/>
    </location>
</feature>
<protein>
    <submittedName>
        <fullName evidence="6">MFS transporter</fullName>
    </submittedName>
</protein>
<evidence type="ECO:0000256" key="1">
    <source>
        <dbReference type="ARBA" id="ARBA00022692"/>
    </source>
</evidence>
<dbReference type="PROSITE" id="PS51257">
    <property type="entry name" value="PROKAR_LIPOPROTEIN"/>
    <property type="match status" value="1"/>
</dbReference>
<dbReference type="PROSITE" id="PS50850">
    <property type="entry name" value="MFS"/>
    <property type="match status" value="1"/>
</dbReference>
<evidence type="ECO:0000256" key="2">
    <source>
        <dbReference type="ARBA" id="ARBA00022989"/>
    </source>
</evidence>
<organism evidence="6 7">
    <name type="scientific">Steroidobacter flavus</name>
    <dbReference type="NCBI Taxonomy" id="1842136"/>
    <lineage>
        <taxon>Bacteria</taxon>
        <taxon>Pseudomonadati</taxon>
        <taxon>Pseudomonadota</taxon>
        <taxon>Gammaproteobacteria</taxon>
        <taxon>Steroidobacterales</taxon>
        <taxon>Steroidobacteraceae</taxon>
        <taxon>Steroidobacter</taxon>
    </lineage>
</organism>
<feature type="domain" description="Major facilitator superfamily (MFS) profile" evidence="5">
    <location>
        <begin position="21"/>
        <end position="416"/>
    </location>
</feature>
<feature type="transmembrane region" description="Helical" evidence="4">
    <location>
        <begin position="89"/>
        <end position="108"/>
    </location>
</feature>
<feature type="transmembrane region" description="Helical" evidence="4">
    <location>
        <begin position="393"/>
        <end position="412"/>
    </location>
</feature>
<dbReference type="EMBL" id="JBHSDU010000015">
    <property type="protein sequence ID" value="MFC4313059.1"/>
    <property type="molecule type" value="Genomic_DNA"/>
</dbReference>
<gene>
    <name evidence="6" type="ORF">ACFPN2_28520</name>
</gene>
<accession>A0ABV8T3T3</accession>
<feature type="transmembrane region" description="Helical" evidence="4">
    <location>
        <begin position="239"/>
        <end position="256"/>
    </location>
</feature>
<dbReference type="InterPro" id="IPR020846">
    <property type="entry name" value="MFS_dom"/>
</dbReference>
<feature type="transmembrane region" description="Helical" evidence="4">
    <location>
        <begin position="114"/>
        <end position="134"/>
    </location>
</feature>
<evidence type="ECO:0000256" key="4">
    <source>
        <dbReference type="SAM" id="Phobius"/>
    </source>
</evidence>
<evidence type="ECO:0000256" key="3">
    <source>
        <dbReference type="ARBA" id="ARBA00023136"/>
    </source>
</evidence>
<comment type="caution">
    <text evidence="6">The sequence shown here is derived from an EMBL/GenBank/DDBJ whole genome shotgun (WGS) entry which is preliminary data.</text>
</comment>
<evidence type="ECO:0000259" key="5">
    <source>
        <dbReference type="PROSITE" id="PS50850"/>
    </source>
</evidence>
<dbReference type="SUPFAM" id="SSF103473">
    <property type="entry name" value="MFS general substrate transporter"/>
    <property type="match status" value="1"/>
</dbReference>
<dbReference type="RefSeq" id="WP_380603046.1">
    <property type="nucleotide sequence ID" value="NZ_JBHSDU010000015.1"/>
</dbReference>
<evidence type="ECO:0000313" key="7">
    <source>
        <dbReference type="Proteomes" id="UP001595904"/>
    </source>
</evidence>
<keyword evidence="2 4" id="KW-1133">Transmembrane helix</keyword>
<dbReference type="Pfam" id="PF07690">
    <property type="entry name" value="MFS_1"/>
    <property type="match status" value="1"/>
</dbReference>
<dbReference type="PANTHER" id="PTHR11360:SF290">
    <property type="entry name" value="MONOCARBOXYLATE MFS PERMEASE"/>
    <property type="match status" value="1"/>
</dbReference>
<feature type="transmembrane region" description="Helical" evidence="4">
    <location>
        <begin position="300"/>
        <end position="320"/>
    </location>
</feature>
<proteinExistence type="predicted"/>
<feature type="transmembrane region" description="Helical" evidence="4">
    <location>
        <begin position="268"/>
        <end position="288"/>
    </location>
</feature>
<keyword evidence="7" id="KW-1185">Reference proteome</keyword>
<dbReference type="Gene3D" id="1.20.1250.20">
    <property type="entry name" value="MFS general substrate transporter like domains"/>
    <property type="match status" value="2"/>
</dbReference>
<feature type="transmembrane region" description="Helical" evidence="4">
    <location>
        <begin position="362"/>
        <end position="381"/>
    </location>
</feature>
<dbReference type="InterPro" id="IPR011701">
    <property type="entry name" value="MFS"/>
</dbReference>
<dbReference type="Proteomes" id="UP001595904">
    <property type="component" value="Unassembled WGS sequence"/>
</dbReference>
<dbReference type="InterPro" id="IPR036259">
    <property type="entry name" value="MFS_trans_sf"/>
</dbReference>
<feature type="transmembrane region" description="Helical" evidence="4">
    <location>
        <begin position="146"/>
        <end position="166"/>
    </location>
</feature>
<evidence type="ECO:0000313" key="6">
    <source>
        <dbReference type="EMBL" id="MFC4313059.1"/>
    </source>
</evidence>
<feature type="transmembrane region" description="Helical" evidence="4">
    <location>
        <begin position="326"/>
        <end position="350"/>
    </location>
</feature>
<feature type="transmembrane region" description="Helical" evidence="4">
    <location>
        <begin position="57"/>
        <end position="77"/>
    </location>
</feature>
<dbReference type="PANTHER" id="PTHR11360">
    <property type="entry name" value="MONOCARBOXYLATE TRANSPORTER"/>
    <property type="match status" value="1"/>
</dbReference>
<dbReference type="CDD" id="cd17355">
    <property type="entry name" value="MFS_YcxA_like"/>
    <property type="match status" value="1"/>
</dbReference>
<dbReference type="InterPro" id="IPR050327">
    <property type="entry name" value="Proton-linked_MCT"/>
</dbReference>
<name>A0ABV8T3T3_9GAMM</name>
<keyword evidence="1 4" id="KW-0812">Transmembrane</keyword>
<feature type="transmembrane region" description="Helical" evidence="4">
    <location>
        <begin position="178"/>
        <end position="199"/>
    </location>
</feature>
<keyword evidence="3 4" id="KW-0472">Membrane</keyword>
<sequence>MNQIARTIELPVTRAPFGWQVVVACVIGSALSPATLINVPFSLFVTELQQAFGWSRSQITGALSLFLCVLVVSLPLAGRLVDRLGARRVAIPSILLYGAALVSMGWLGPSLAGWYVMYALLAVLGAGAQSLTFIRVISAWFDRRRGLVIGICMAGFGLGYVAVPMIAQSLIAIGGWRLGYVGLGLLALLGALPIVTLLLRDSPAQVGLHIDGQVHDSQPALHREPIGVSLAGAMRTREFWVLAATFLLMSFALNGVQSQIVPMLTDRGMSAASAAIMLSAIGVGSFPGRLVVGFTIDRVFAPYVAFVCYAAAAVAILWLMEGSGVAGVFICAVAVGVALGAENDLLGYLVGRYFGLRWFGQIYGALLSVYLIGAALGAYLSAQVYSATASYHAALQLDAAAIIGSCGLLLFLRRYDRGERTQ</sequence>